<evidence type="ECO:0008006" key="8">
    <source>
        <dbReference type="Google" id="ProtNLM"/>
    </source>
</evidence>
<dbReference type="PANTHER" id="PTHR10039:SF17">
    <property type="entry name" value="FUNGAL STAND N-TERMINAL GOODBYE DOMAIN-CONTAINING PROTEIN-RELATED"/>
    <property type="match status" value="1"/>
</dbReference>
<evidence type="ECO:0000256" key="1">
    <source>
        <dbReference type="ARBA" id="ARBA00022737"/>
    </source>
</evidence>
<keyword evidence="6" id="KW-1185">Reference proteome</keyword>
<protein>
    <recommendedName>
        <fullName evidence="8">Fungal STAND N-terminal Goodbye domain-containing protein</fullName>
    </recommendedName>
</protein>
<evidence type="ECO:0000256" key="2">
    <source>
        <dbReference type="SAM" id="Coils"/>
    </source>
</evidence>
<evidence type="ECO:0000313" key="6">
    <source>
        <dbReference type="Proteomes" id="UP000504637"/>
    </source>
</evidence>
<dbReference type="InterPro" id="IPR031350">
    <property type="entry name" value="Goodbye_dom"/>
</dbReference>
<dbReference type="InterPro" id="IPR027417">
    <property type="entry name" value="P-loop_NTPase"/>
</dbReference>
<dbReference type="SUPFAM" id="SSF52540">
    <property type="entry name" value="P-loop containing nucleoside triphosphate hydrolases"/>
    <property type="match status" value="1"/>
</dbReference>
<sequence>MIAVMSTANTATAGFEPLWTKATQVYEQATGRILANDDTFAKITNLEELQKTLASQEKEFGDFRAQHKHLADKLSLCFTPLIPLLDLASKAIGTTPYAPVSVAFGATAHLVRACATVTKSYDSIEELFEQVGNVTIRFESYQGDSTEESLRAKITSILAYILEIVGQAEKLVKRGRFKQWARSVFVQDDKIGEALAKLRRFIDGELGLVTALTYARVGETQGDVRDIAEKLDEVKLGVEQSNQALAQAKQEALSQADEGLLSSSLAPETLAAVDQKHVHSLKLLAPDTGLWIYDEESFKTWLNGNFPVFWVLGRPGTGKTILAAHTYEILKASNQQLVSIAYFKDDTSTLQSSESLLKSTAHQIGRQNKAFQLHALEALKQRDSISGNWSFWDKVFVEYFARSTNAANAESAVIVIDGVDETSQQERSHLFSCLAGLVKESNATQVYKLRVVLFTRQDVFADPGFRDLGIYSPANSLTITAEKNSDDIKTYIERQIKGLEILRRHPKRKAIARNIYKSISSRAEGMFKWVSLVFDQIPSHSPESILKTVQECPQGLDEMIHHTLKKLATDVPATQTYLRDILLWVLGDNKEITIAELFLLLRLTIKESCYMLEDDLRWKFFSIFELHEQRYTNEEPHKLENVMATSQSPAWDLDFLDGSDDDEDLDLDGHSISGTEPDSGSTTSRQLPIANSGNGDIPVHWEDFKIKFAHARIREFLQTEVGPQSQMPKRPIYLESSKLANHRFFRAILELQYAYATVPVCTAGFYLKYTYGWHFEIKDLDLSDEFSSETTLLAQSLANLFMCGEAMMKWAFIHPNRFVILSFFGDDNLLLIQQLLVKHIEALTTEQQSWVPQVQESVRALFKPMADVCARMWLERSGWDDEFYVKWQVDEQDAAVILCAYDHLCANTLGQEEADGGPEDRYYNTKVHMTAAQIQQTAESLTLPRTAHWYTCVGWAILTTTPVDLPKPADRERATAAIACFEKAIEIDSEAWPAHAGLGQCHGAGLEDYAKGIKSFQDAIAILLKNENLATMVTRLQAIIGTWSLHDKDTAVKTARAALYGLLSFPYPRDLQARRLFSLAIRNYIQAMCNVQQFEEIEKLCDGLSKYGVEQYSKTIWACFLDDWRIDDLTTEDDLTSGILDLFETAPNVNALVALVQRGVAELDYPGYGIQMSPISFWATTNWFQWLYEHSEPADDYLTMCVKFLKGYEGGQYVARDWHQITSFMAATYLKRAITAHHAGSDYTDDIAQLQDLSSREHYLRPHPKAHFANSLYGLWCHEFASPPPAAAVTDNDWKALMRPSITEALKTLTIEDHFKRQSAYCSLGESLLRAGDLSNAHIALGITLHALQSYQAAKARGEAVPPVPSSAVFAGFYVLWHCDANCETATWDYEEIWFCRMCYNTNFCGSCVKKVREGTIERCHCSKDHDIIQGYPLTEEAKAMVDDIEAGRTEGFDAWLEGVKRKWQ</sequence>
<proteinExistence type="predicted"/>
<feature type="coiled-coil region" evidence="2">
    <location>
        <begin position="231"/>
        <end position="258"/>
    </location>
</feature>
<reference evidence="7" key="2">
    <citation type="submission" date="2020-04" db="EMBL/GenBank/DDBJ databases">
        <authorList>
            <consortium name="NCBI Genome Project"/>
        </authorList>
    </citation>
    <scope>NUCLEOTIDE SEQUENCE</scope>
    <source>
        <strain evidence="7">CBS 342.82</strain>
    </source>
</reference>
<dbReference type="PANTHER" id="PTHR10039">
    <property type="entry name" value="AMELOGENIN"/>
    <property type="match status" value="1"/>
</dbReference>
<dbReference type="GeneID" id="54364956"/>
<dbReference type="Gene3D" id="1.25.40.10">
    <property type="entry name" value="Tetratricopeptide repeat domain"/>
    <property type="match status" value="1"/>
</dbReference>
<evidence type="ECO:0000256" key="3">
    <source>
        <dbReference type="SAM" id="MobiDB-lite"/>
    </source>
</evidence>
<evidence type="ECO:0000313" key="7">
    <source>
        <dbReference type="RefSeq" id="XP_033455082.1"/>
    </source>
</evidence>
<keyword evidence="2" id="KW-0175">Coiled coil</keyword>
<feature type="domain" description="Nephrocystin 3-like N-terminal" evidence="5">
    <location>
        <begin position="287"/>
        <end position="443"/>
    </location>
</feature>
<evidence type="ECO:0000259" key="4">
    <source>
        <dbReference type="Pfam" id="PF17109"/>
    </source>
</evidence>
<feature type="region of interest" description="Disordered" evidence="3">
    <location>
        <begin position="666"/>
        <end position="691"/>
    </location>
</feature>
<dbReference type="SUPFAM" id="SSF48452">
    <property type="entry name" value="TPR-like"/>
    <property type="match status" value="1"/>
</dbReference>
<keyword evidence="1" id="KW-0677">Repeat</keyword>
<dbReference type="Pfam" id="PF17109">
    <property type="entry name" value="Goodbye"/>
    <property type="match status" value="1"/>
</dbReference>
<accession>A0A6J3LQ56</accession>
<dbReference type="Proteomes" id="UP000504637">
    <property type="component" value="Unplaced"/>
</dbReference>
<dbReference type="Gene3D" id="3.40.50.300">
    <property type="entry name" value="P-loop containing nucleotide triphosphate hydrolases"/>
    <property type="match status" value="1"/>
</dbReference>
<reference evidence="7" key="3">
    <citation type="submission" date="2025-08" db="UniProtKB">
        <authorList>
            <consortium name="RefSeq"/>
        </authorList>
    </citation>
    <scope>IDENTIFICATION</scope>
    <source>
        <strain evidence="7">CBS 342.82</strain>
    </source>
</reference>
<name>A0A6J3LQ56_9PEZI</name>
<feature type="domain" description="Fungal STAND N-terminal Goodbye" evidence="4">
    <location>
        <begin position="19"/>
        <end position="141"/>
    </location>
</feature>
<feature type="compositionally biased region" description="Polar residues" evidence="3">
    <location>
        <begin position="672"/>
        <end position="691"/>
    </location>
</feature>
<dbReference type="InterPro" id="IPR056884">
    <property type="entry name" value="NPHP3-like_N"/>
</dbReference>
<dbReference type="RefSeq" id="XP_033455082.1">
    <property type="nucleotide sequence ID" value="XM_033607156.1"/>
</dbReference>
<dbReference type="InterPro" id="IPR011990">
    <property type="entry name" value="TPR-like_helical_dom_sf"/>
</dbReference>
<gene>
    <name evidence="7" type="ORF">K489DRAFT_405363</name>
</gene>
<reference evidence="7" key="1">
    <citation type="submission" date="2020-01" db="EMBL/GenBank/DDBJ databases">
        <authorList>
            <consortium name="DOE Joint Genome Institute"/>
            <person name="Haridas S."/>
            <person name="Albert R."/>
            <person name="Binder M."/>
            <person name="Bloem J."/>
            <person name="Labutti K."/>
            <person name="Salamov A."/>
            <person name="Andreopoulos B."/>
            <person name="Baker S.E."/>
            <person name="Barry K."/>
            <person name="Bills G."/>
            <person name="Bluhm B.H."/>
            <person name="Cannon C."/>
            <person name="Castanera R."/>
            <person name="Culley D.E."/>
            <person name="Daum C."/>
            <person name="Ezra D."/>
            <person name="Gonzalez J.B."/>
            <person name="Henrissat B."/>
            <person name="Kuo A."/>
            <person name="Liang C."/>
            <person name="Lipzen A."/>
            <person name="Lutzoni F."/>
            <person name="Magnuson J."/>
            <person name="Mondo S."/>
            <person name="Nolan M."/>
            <person name="Ohm R."/>
            <person name="Pangilinan J."/>
            <person name="Park H.-J."/>
            <person name="Ramirez L."/>
            <person name="Alfaro M."/>
            <person name="Sun H."/>
            <person name="Tritt A."/>
            <person name="Yoshinaga Y."/>
            <person name="Zwiers L.-H."/>
            <person name="Turgeon B.G."/>
            <person name="Goodwin S.B."/>
            <person name="Spatafora J.W."/>
            <person name="Crous P.W."/>
            <person name="Grigoriev I.V."/>
        </authorList>
    </citation>
    <scope>NUCLEOTIDE SEQUENCE</scope>
    <source>
        <strain evidence="7">CBS 342.82</strain>
    </source>
</reference>
<dbReference type="OrthoDB" id="448455at2759"/>
<organism evidence="7">
    <name type="scientific">Dissoconium aciculare CBS 342.82</name>
    <dbReference type="NCBI Taxonomy" id="1314786"/>
    <lineage>
        <taxon>Eukaryota</taxon>
        <taxon>Fungi</taxon>
        <taxon>Dikarya</taxon>
        <taxon>Ascomycota</taxon>
        <taxon>Pezizomycotina</taxon>
        <taxon>Dothideomycetes</taxon>
        <taxon>Dothideomycetidae</taxon>
        <taxon>Mycosphaerellales</taxon>
        <taxon>Dissoconiaceae</taxon>
        <taxon>Dissoconium</taxon>
    </lineage>
</organism>
<evidence type="ECO:0000259" key="5">
    <source>
        <dbReference type="Pfam" id="PF24883"/>
    </source>
</evidence>
<dbReference type="Pfam" id="PF24883">
    <property type="entry name" value="NPHP3_N"/>
    <property type="match status" value="1"/>
</dbReference>